<evidence type="ECO:0000256" key="17">
    <source>
        <dbReference type="ARBA" id="ARBA00030795"/>
    </source>
</evidence>
<evidence type="ECO:0000256" key="13">
    <source>
        <dbReference type="ARBA" id="ARBA00022833"/>
    </source>
</evidence>
<dbReference type="GO" id="GO:0003677">
    <property type="term" value="F:DNA binding"/>
    <property type="evidence" value="ECO:0007669"/>
    <property type="project" value="UniProtKB-KW"/>
</dbReference>
<evidence type="ECO:0000256" key="15">
    <source>
        <dbReference type="ARBA" id="ARBA00023204"/>
    </source>
</evidence>
<evidence type="ECO:0000256" key="1">
    <source>
        <dbReference type="ARBA" id="ARBA00001286"/>
    </source>
</evidence>
<dbReference type="InterPro" id="IPR036217">
    <property type="entry name" value="MethylDNA_cys_MeTrfase_DNAb"/>
</dbReference>
<keyword evidence="9 21" id="KW-0489">Methyltransferase</keyword>
<dbReference type="Gene3D" id="3.30.160.70">
    <property type="entry name" value="Methylated DNA-protein cysteine methyltransferase domain"/>
    <property type="match status" value="1"/>
</dbReference>
<dbReference type="InParanoid" id="K1RE67"/>
<evidence type="ECO:0000256" key="11">
    <source>
        <dbReference type="ARBA" id="ARBA00022723"/>
    </source>
</evidence>
<dbReference type="PROSITE" id="PS00374">
    <property type="entry name" value="MGMT"/>
    <property type="match status" value="1"/>
</dbReference>
<dbReference type="SUPFAM" id="SSF46767">
    <property type="entry name" value="Methylated DNA-protein cysteine methyltransferase, C-terminal domain"/>
    <property type="match status" value="1"/>
</dbReference>
<keyword evidence="15" id="KW-0234">DNA repair</keyword>
<evidence type="ECO:0000256" key="6">
    <source>
        <dbReference type="ARBA" id="ARBA00011918"/>
    </source>
</evidence>
<comment type="catalytic activity">
    <reaction evidence="1">
        <text>a 4-O-methyl-thymidine in DNA + L-cysteinyl-[protein] = a thymidine in DNA + S-methyl-L-cysteinyl-[protein]</text>
        <dbReference type="Rhea" id="RHEA:53428"/>
        <dbReference type="Rhea" id="RHEA-COMP:10131"/>
        <dbReference type="Rhea" id="RHEA-COMP:10132"/>
        <dbReference type="Rhea" id="RHEA-COMP:13555"/>
        <dbReference type="Rhea" id="RHEA-COMP:13556"/>
        <dbReference type="ChEBI" id="CHEBI:29950"/>
        <dbReference type="ChEBI" id="CHEBI:82612"/>
        <dbReference type="ChEBI" id="CHEBI:137386"/>
        <dbReference type="ChEBI" id="CHEBI:137387"/>
        <dbReference type="EC" id="2.1.1.63"/>
    </reaction>
</comment>
<feature type="domain" description="Methylated-DNA-[protein]-cysteine S-methyltransferase DNA binding" evidence="20">
    <location>
        <begin position="147"/>
        <end position="229"/>
    </location>
</feature>
<dbReference type="GO" id="GO:0003908">
    <property type="term" value="F:methylated-DNA-[protein]-cysteine S-methyltransferase activity"/>
    <property type="evidence" value="ECO:0007669"/>
    <property type="project" value="UniProtKB-EC"/>
</dbReference>
<dbReference type="FunFam" id="1.10.10.10:FF:000214">
    <property type="entry name" value="Methylated-DNA--protein-cysteine methyltransferase"/>
    <property type="match status" value="1"/>
</dbReference>
<dbReference type="FunFam" id="3.30.160.70:FF:000001">
    <property type="entry name" value="Methylated-DNA--protein-cysteine methyltransferase"/>
    <property type="match status" value="1"/>
</dbReference>
<keyword evidence="11" id="KW-0479">Metal-binding</keyword>
<dbReference type="GO" id="GO:0006281">
    <property type="term" value="P:DNA repair"/>
    <property type="evidence" value="ECO:0007669"/>
    <property type="project" value="UniProtKB-KW"/>
</dbReference>
<keyword evidence="13" id="KW-0862">Zinc</keyword>
<dbReference type="InterPro" id="IPR036388">
    <property type="entry name" value="WH-like_DNA-bd_sf"/>
</dbReference>
<evidence type="ECO:0000256" key="12">
    <source>
        <dbReference type="ARBA" id="ARBA00022763"/>
    </source>
</evidence>
<dbReference type="CDD" id="cd06445">
    <property type="entry name" value="ATase"/>
    <property type="match status" value="1"/>
</dbReference>
<keyword evidence="16" id="KW-0539">Nucleus</keyword>
<evidence type="ECO:0000256" key="16">
    <source>
        <dbReference type="ARBA" id="ARBA00023242"/>
    </source>
</evidence>
<dbReference type="EC" id="2.1.1.63" evidence="6"/>
<evidence type="ECO:0000256" key="7">
    <source>
        <dbReference type="ARBA" id="ARBA00015377"/>
    </source>
</evidence>
<dbReference type="PANTHER" id="PTHR46460">
    <property type="entry name" value="METHYLATED-DNA--PROTEIN-CYSTEINE METHYLTRANSFERASE"/>
    <property type="match status" value="1"/>
</dbReference>
<evidence type="ECO:0000256" key="2">
    <source>
        <dbReference type="ARBA" id="ARBA00001947"/>
    </source>
</evidence>
<evidence type="ECO:0000256" key="4">
    <source>
        <dbReference type="ARBA" id="ARBA00004123"/>
    </source>
</evidence>
<dbReference type="GO" id="GO:0032259">
    <property type="term" value="P:methylation"/>
    <property type="evidence" value="ECO:0007669"/>
    <property type="project" value="UniProtKB-KW"/>
</dbReference>
<evidence type="ECO:0000313" key="21">
    <source>
        <dbReference type="EMBL" id="EKC39625.1"/>
    </source>
</evidence>
<evidence type="ECO:0000256" key="5">
    <source>
        <dbReference type="ARBA" id="ARBA00008711"/>
    </source>
</evidence>
<keyword evidence="14" id="KW-0238">DNA-binding</keyword>
<dbReference type="GO" id="GO:0046872">
    <property type="term" value="F:metal ion binding"/>
    <property type="evidence" value="ECO:0007669"/>
    <property type="project" value="UniProtKB-KW"/>
</dbReference>
<evidence type="ECO:0000256" key="19">
    <source>
        <dbReference type="ARBA" id="ARBA00049348"/>
    </source>
</evidence>
<dbReference type="HOGENOM" id="CLU_000445_52_2_1"/>
<comment type="subcellular location">
    <subcellularLocation>
        <location evidence="4">Nucleus</location>
    </subcellularLocation>
</comment>
<reference evidence="21" key="1">
    <citation type="journal article" date="2012" name="Nature">
        <title>The oyster genome reveals stress adaptation and complexity of shell formation.</title>
        <authorList>
            <person name="Zhang G."/>
            <person name="Fang X."/>
            <person name="Guo X."/>
            <person name="Li L."/>
            <person name="Luo R."/>
            <person name="Xu F."/>
            <person name="Yang P."/>
            <person name="Zhang L."/>
            <person name="Wang X."/>
            <person name="Qi H."/>
            <person name="Xiong Z."/>
            <person name="Que H."/>
            <person name="Xie Y."/>
            <person name="Holland P.W."/>
            <person name="Paps J."/>
            <person name="Zhu Y."/>
            <person name="Wu F."/>
            <person name="Chen Y."/>
            <person name="Wang J."/>
            <person name="Peng C."/>
            <person name="Meng J."/>
            <person name="Yang L."/>
            <person name="Liu J."/>
            <person name="Wen B."/>
            <person name="Zhang N."/>
            <person name="Huang Z."/>
            <person name="Zhu Q."/>
            <person name="Feng Y."/>
            <person name="Mount A."/>
            <person name="Hedgecock D."/>
            <person name="Xu Z."/>
            <person name="Liu Y."/>
            <person name="Domazet-Loso T."/>
            <person name="Du Y."/>
            <person name="Sun X."/>
            <person name="Zhang S."/>
            <person name="Liu B."/>
            <person name="Cheng P."/>
            <person name="Jiang X."/>
            <person name="Li J."/>
            <person name="Fan D."/>
            <person name="Wang W."/>
            <person name="Fu W."/>
            <person name="Wang T."/>
            <person name="Wang B."/>
            <person name="Zhang J."/>
            <person name="Peng Z."/>
            <person name="Li Y."/>
            <person name="Li N."/>
            <person name="Wang J."/>
            <person name="Chen M."/>
            <person name="He Y."/>
            <person name="Tan F."/>
            <person name="Song X."/>
            <person name="Zheng Q."/>
            <person name="Huang R."/>
            <person name="Yang H."/>
            <person name="Du X."/>
            <person name="Chen L."/>
            <person name="Yang M."/>
            <person name="Gaffney P.M."/>
            <person name="Wang S."/>
            <person name="Luo L."/>
            <person name="She Z."/>
            <person name="Ming Y."/>
            <person name="Huang W."/>
            <person name="Zhang S."/>
            <person name="Huang B."/>
            <person name="Zhang Y."/>
            <person name="Qu T."/>
            <person name="Ni P."/>
            <person name="Miao G."/>
            <person name="Wang J."/>
            <person name="Wang Q."/>
            <person name="Steinberg C.E."/>
            <person name="Wang H."/>
            <person name="Li N."/>
            <person name="Qian L."/>
            <person name="Zhang G."/>
            <person name="Li Y."/>
            <person name="Yang H."/>
            <person name="Liu X."/>
            <person name="Wang J."/>
            <person name="Yin Y."/>
            <person name="Wang J."/>
        </authorList>
    </citation>
    <scope>NUCLEOTIDE SEQUENCE [LARGE SCALE GENOMIC DNA]</scope>
    <source>
        <strain evidence="21">05x7-T-G4-1.051#20</strain>
    </source>
</reference>
<dbReference type="SUPFAM" id="SSF53155">
    <property type="entry name" value="Methylated DNA-protein cysteine methyltransferase domain"/>
    <property type="match status" value="1"/>
</dbReference>
<evidence type="ECO:0000256" key="9">
    <source>
        <dbReference type="ARBA" id="ARBA00022603"/>
    </source>
</evidence>
<dbReference type="GO" id="GO:0005654">
    <property type="term" value="C:nucleoplasm"/>
    <property type="evidence" value="ECO:0007669"/>
    <property type="project" value="TreeGrafter"/>
</dbReference>
<dbReference type="NCBIfam" id="TIGR00589">
    <property type="entry name" value="ogt"/>
    <property type="match status" value="1"/>
</dbReference>
<comment type="catalytic activity">
    <reaction evidence="19">
        <text>a 6-O-methyl-2'-deoxyguanosine in DNA + L-cysteinyl-[protein] = S-methyl-L-cysteinyl-[protein] + a 2'-deoxyguanosine in DNA</text>
        <dbReference type="Rhea" id="RHEA:24000"/>
        <dbReference type="Rhea" id="RHEA-COMP:10131"/>
        <dbReference type="Rhea" id="RHEA-COMP:10132"/>
        <dbReference type="Rhea" id="RHEA-COMP:11367"/>
        <dbReference type="Rhea" id="RHEA-COMP:11368"/>
        <dbReference type="ChEBI" id="CHEBI:29950"/>
        <dbReference type="ChEBI" id="CHEBI:82612"/>
        <dbReference type="ChEBI" id="CHEBI:85445"/>
        <dbReference type="ChEBI" id="CHEBI:85448"/>
        <dbReference type="EC" id="2.1.1.63"/>
    </reaction>
</comment>
<proteinExistence type="inferred from homology"/>
<dbReference type="Pfam" id="PF01035">
    <property type="entry name" value="DNA_binding_1"/>
    <property type="match status" value="1"/>
</dbReference>
<evidence type="ECO:0000256" key="14">
    <source>
        <dbReference type="ARBA" id="ARBA00023125"/>
    </source>
</evidence>
<evidence type="ECO:0000256" key="10">
    <source>
        <dbReference type="ARBA" id="ARBA00022679"/>
    </source>
</evidence>
<comment type="function">
    <text evidence="3">Involved in the cellular defense against the biological effects of O6-methylguanine (O6-MeG) and O4-methylthymine (O4-MeT) in DNA. Repairs the methylated nucleobase in DNA by stoichiometrically transferring the methyl group to a cysteine residue in the enzyme. This is a suicide reaction: the enzyme is irreversibly inactivated.</text>
</comment>
<evidence type="ECO:0000256" key="3">
    <source>
        <dbReference type="ARBA" id="ARBA00003317"/>
    </source>
</evidence>
<keyword evidence="10 21" id="KW-0808">Transferase</keyword>
<protein>
    <recommendedName>
        <fullName evidence="7">Methylated-DNA--protein-cysteine methyltransferase</fullName>
        <ecNumber evidence="6">2.1.1.63</ecNumber>
    </recommendedName>
    <alternativeName>
        <fullName evidence="17">6-O-methylguanine-DNA methyltransferase</fullName>
    </alternativeName>
    <alternativeName>
        <fullName evidence="18">O-6-methylguanine-DNA-alkyltransferase</fullName>
    </alternativeName>
</protein>
<accession>K1RE67</accession>
<dbReference type="InterPro" id="IPR014048">
    <property type="entry name" value="MethylDNA_cys_MeTrfase_DNA-bd"/>
</dbReference>
<sequence length="231" mass="25292">MDKVSEFVCGLDSEMSSFVMSPKTVMMKSPNSVQVKSPKHIQMKGKLVCQSGPTNTYVVSTPIGDMEIISCPRGLHSLQQMAPNDKDFIPSPGTMVTVKSQMYQDNGYTYKPAVLCVQWLQHYFAADKSNLNSTPPVCSSVYQTGTFTEAVCKTLQNKVTFGQLISYGSLASMCGNARACRAVGMAMRNNQISLIMPCHRVIQSGGKVGNYSGGQKNKIKEWLLKHEGAEI</sequence>
<gene>
    <name evidence="21" type="ORF">CGI_10007083</name>
</gene>
<comment type="cofactor">
    <cofactor evidence="2">
        <name>Zn(2+)</name>
        <dbReference type="ChEBI" id="CHEBI:29105"/>
    </cofactor>
</comment>
<dbReference type="InterPro" id="IPR036631">
    <property type="entry name" value="MGMT_N_sf"/>
</dbReference>
<dbReference type="InterPro" id="IPR001497">
    <property type="entry name" value="MethylDNA_cys_MeTrfase_AS"/>
</dbReference>
<organism evidence="21">
    <name type="scientific">Magallana gigas</name>
    <name type="common">Pacific oyster</name>
    <name type="synonym">Crassostrea gigas</name>
    <dbReference type="NCBI Taxonomy" id="29159"/>
    <lineage>
        <taxon>Eukaryota</taxon>
        <taxon>Metazoa</taxon>
        <taxon>Spiralia</taxon>
        <taxon>Lophotrochozoa</taxon>
        <taxon>Mollusca</taxon>
        <taxon>Bivalvia</taxon>
        <taxon>Autobranchia</taxon>
        <taxon>Pteriomorphia</taxon>
        <taxon>Ostreida</taxon>
        <taxon>Ostreoidea</taxon>
        <taxon>Ostreidae</taxon>
        <taxon>Magallana</taxon>
    </lineage>
</organism>
<dbReference type="PANTHER" id="PTHR46460:SF1">
    <property type="entry name" value="METHYLATED-DNA--PROTEIN-CYSTEINE METHYLTRANSFERASE"/>
    <property type="match status" value="1"/>
</dbReference>
<keyword evidence="8" id="KW-0597">Phosphoprotein</keyword>
<evidence type="ECO:0000256" key="18">
    <source>
        <dbReference type="ARBA" id="ARBA00031621"/>
    </source>
</evidence>
<dbReference type="EMBL" id="JH816376">
    <property type="protein sequence ID" value="EKC39625.1"/>
    <property type="molecule type" value="Genomic_DNA"/>
</dbReference>
<comment type="similarity">
    <text evidence="5">Belongs to the MGMT family.</text>
</comment>
<evidence type="ECO:0000259" key="20">
    <source>
        <dbReference type="Pfam" id="PF01035"/>
    </source>
</evidence>
<dbReference type="Gene3D" id="1.10.10.10">
    <property type="entry name" value="Winged helix-like DNA-binding domain superfamily/Winged helix DNA-binding domain"/>
    <property type="match status" value="1"/>
</dbReference>
<evidence type="ECO:0000256" key="8">
    <source>
        <dbReference type="ARBA" id="ARBA00022553"/>
    </source>
</evidence>
<dbReference type="AlphaFoldDB" id="K1RE67"/>
<keyword evidence="12" id="KW-0227">DNA damage</keyword>
<name>K1RE67_MAGGI</name>